<feature type="region of interest" description="Disordered" evidence="1">
    <location>
        <begin position="103"/>
        <end position="160"/>
    </location>
</feature>
<protein>
    <submittedName>
        <fullName evidence="2">Uncharacterized protein</fullName>
    </submittedName>
</protein>
<feature type="compositionally biased region" description="Low complexity" evidence="1">
    <location>
        <begin position="140"/>
        <end position="156"/>
    </location>
</feature>
<reference evidence="2" key="1">
    <citation type="journal article" date="2020" name="Nature">
        <title>Giant virus diversity and host interactions through global metagenomics.</title>
        <authorList>
            <person name="Schulz F."/>
            <person name="Roux S."/>
            <person name="Paez-Espino D."/>
            <person name="Jungbluth S."/>
            <person name="Walsh D.A."/>
            <person name="Denef V.J."/>
            <person name="McMahon K.D."/>
            <person name="Konstantinidis K.T."/>
            <person name="Eloe-Fadrosh E.A."/>
            <person name="Kyrpides N.C."/>
            <person name="Woyke T."/>
        </authorList>
    </citation>
    <scope>NUCLEOTIDE SEQUENCE</scope>
    <source>
        <strain evidence="2">GVMAG-M-3300021425-30</strain>
    </source>
</reference>
<feature type="compositionally biased region" description="Basic residues" evidence="1">
    <location>
        <begin position="415"/>
        <end position="424"/>
    </location>
</feature>
<name>A0A6C0CQD5_9ZZZZ</name>
<evidence type="ECO:0000313" key="2">
    <source>
        <dbReference type="EMBL" id="QHT06427.1"/>
    </source>
</evidence>
<evidence type="ECO:0000256" key="1">
    <source>
        <dbReference type="SAM" id="MobiDB-lite"/>
    </source>
</evidence>
<proteinExistence type="predicted"/>
<feature type="region of interest" description="Disordered" evidence="1">
    <location>
        <begin position="392"/>
        <end position="424"/>
    </location>
</feature>
<feature type="compositionally biased region" description="Acidic residues" evidence="1">
    <location>
        <begin position="105"/>
        <end position="139"/>
    </location>
</feature>
<dbReference type="EMBL" id="MN739468">
    <property type="protein sequence ID" value="QHT06427.1"/>
    <property type="molecule type" value="Genomic_DNA"/>
</dbReference>
<dbReference type="InterPro" id="IPR016181">
    <property type="entry name" value="Acyl_CoA_acyltransferase"/>
</dbReference>
<dbReference type="SUPFAM" id="SSF55729">
    <property type="entry name" value="Acyl-CoA N-acyltransferases (Nat)"/>
    <property type="match status" value="1"/>
</dbReference>
<dbReference type="AlphaFoldDB" id="A0A6C0CQD5"/>
<sequence length="528" mass="60437">METYYFDEKNNTTSESKATFKLTFYNKKNVSKSLFKRQGRRVRQANTGPSGVDKFKACFGILNKSFFSVSDIEETDMIMILEIKKNRGWGFCGFVMVDFKSSLGEDSDSEEEDSDSEEEDSDSEEDTSSEEESSEEESSSSESSSGSKSNSSTASSMPSLESEKKNKVLYVNAICANTAVTRGEYEGKKLRVGNLLMTQAEWYARYNGFDKMQLSALGYVINYYRKFGFRHINSCDKEETAKMKSLAKKYENVRYSSDEDLINAFTIEAAKRYVRLGTKKEKLDYLMSNLNDYFTGQAIVFRVEGNKIVAYDEKENGNDTINEKITKMIDKDQPYIFEFLEHLRQEGHAIACLDEEDRRGKKIRPKRDKDGDLAFDCDDEGYNMVKCLTKAANPPPPISTDPHNSVSKKMDGGKSRNRRTRKTSKKVNMWIAKKAPYGKERTKMLKKCGKKCFLGSKKSFPICNKGTCKINSTGISAAYMRAKQWGNTRNRLIRKQLPHSRKTYKRIAQKAKKILKSRKRGKRKTKKH</sequence>
<organism evidence="2">
    <name type="scientific">viral metagenome</name>
    <dbReference type="NCBI Taxonomy" id="1070528"/>
    <lineage>
        <taxon>unclassified sequences</taxon>
        <taxon>metagenomes</taxon>
        <taxon>organismal metagenomes</taxon>
    </lineage>
</organism>
<dbReference type="Gene3D" id="3.40.630.30">
    <property type="match status" value="1"/>
</dbReference>
<accession>A0A6C0CQD5</accession>